<dbReference type="AlphaFoldDB" id="A0A8S2YFK0"/>
<accession>A0A8S2YFK0</accession>
<feature type="non-terminal residue" evidence="1">
    <location>
        <position position="1"/>
    </location>
</feature>
<comment type="caution">
    <text evidence="1">The sequence shown here is derived from an EMBL/GenBank/DDBJ whole genome shotgun (WGS) entry which is preliminary data.</text>
</comment>
<gene>
    <name evidence="1" type="ORF">SMN809_LOCUS36684</name>
</gene>
<organism evidence="1 2">
    <name type="scientific">Rotaria magnacalcarata</name>
    <dbReference type="NCBI Taxonomy" id="392030"/>
    <lineage>
        <taxon>Eukaryota</taxon>
        <taxon>Metazoa</taxon>
        <taxon>Spiralia</taxon>
        <taxon>Gnathifera</taxon>
        <taxon>Rotifera</taxon>
        <taxon>Eurotatoria</taxon>
        <taxon>Bdelloidea</taxon>
        <taxon>Philodinida</taxon>
        <taxon>Philodinidae</taxon>
        <taxon>Rotaria</taxon>
    </lineage>
</organism>
<protein>
    <submittedName>
        <fullName evidence="1">Uncharacterized protein</fullName>
    </submittedName>
</protein>
<dbReference type="EMBL" id="CAJOBI010091080">
    <property type="protein sequence ID" value="CAF4542579.1"/>
    <property type="molecule type" value="Genomic_DNA"/>
</dbReference>
<reference evidence="1" key="1">
    <citation type="submission" date="2021-02" db="EMBL/GenBank/DDBJ databases">
        <authorList>
            <person name="Nowell W R."/>
        </authorList>
    </citation>
    <scope>NUCLEOTIDE SEQUENCE</scope>
</reference>
<sequence length="35" mass="3660">TPDDVSIIMKFSSNTPIIHASANASPTLSSSCCYT</sequence>
<evidence type="ECO:0000313" key="1">
    <source>
        <dbReference type="EMBL" id="CAF4542579.1"/>
    </source>
</evidence>
<name>A0A8S2YFK0_9BILA</name>
<dbReference type="Proteomes" id="UP000676336">
    <property type="component" value="Unassembled WGS sequence"/>
</dbReference>
<proteinExistence type="predicted"/>
<evidence type="ECO:0000313" key="2">
    <source>
        <dbReference type="Proteomes" id="UP000676336"/>
    </source>
</evidence>